<dbReference type="AlphaFoldDB" id="A0A9I9E3P5"/>
<dbReference type="EnsemblPlants" id="MELO3C028209.2.1">
    <property type="protein sequence ID" value="MELO3C028209.2.1"/>
    <property type="gene ID" value="MELO3C028209.2"/>
</dbReference>
<evidence type="ECO:0000256" key="1">
    <source>
        <dbReference type="SAM" id="MobiDB-lite"/>
    </source>
</evidence>
<accession>A0A9I9E3P5</accession>
<name>A0A9I9E3P5_CUCME</name>
<reference evidence="2" key="1">
    <citation type="submission" date="2023-03" db="UniProtKB">
        <authorList>
            <consortium name="EnsemblPlants"/>
        </authorList>
    </citation>
    <scope>IDENTIFICATION</scope>
</reference>
<dbReference type="Gramene" id="MELO3C028209.2.1">
    <property type="protein sequence ID" value="MELO3C028209.2.1"/>
    <property type="gene ID" value="MELO3C028209.2"/>
</dbReference>
<evidence type="ECO:0000313" key="2">
    <source>
        <dbReference type="EnsemblPlants" id="MELO3C028209.2.1"/>
    </source>
</evidence>
<protein>
    <submittedName>
        <fullName evidence="2">Uncharacterized protein</fullName>
    </submittedName>
</protein>
<feature type="region of interest" description="Disordered" evidence="1">
    <location>
        <begin position="1"/>
        <end position="31"/>
    </location>
</feature>
<organism evidence="2">
    <name type="scientific">Cucumis melo</name>
    <name type="common">Muskmelon</name>
    <dbReference type="NCBI Taxonomy" id="3656"/>
    <lineage>
        <taxon>Eukaryota</taxon>
        <taxon>Viridiplantae</taxon>
        <taxon>Streptophyta</taxon>
        <taxon>Embryophyta</taxon>
        <taxon>Tracheophyta</taxon>
        <taxon>Spermatophyta</taxon>
        <taxon>Magnoliopsida</taxon>
        <taxon>eudicotyledons</taxon>
        <taxon>Gunneridae</taxon>
        <taxon>Pentapetalae</taxon>
        <taxon>rosids</taxon>
        <taxon>fabids</taxon>
        <taxon>Cucurbitales</taxon>
        <taxon>Cucurbitaceae</taxon>
        <taxon>Benincaseae</taxon>
        <taxon>Cucumis</taxon>
    </lineage>
</organism>
<proteinExistence type="predicted"/>
<sequence length="31" mass="3634">MEAKRKWMEAAAEPLRRSWTEAETKAEKKNG</sequence>